<keyword evidence="6" id="KW-0564">Palmitate</keyword>
<evidence type="ECO:0000256" key="4">
    <source>
        <dbReference type="ARBA" id="ARBA00022729"/>
    </source>
</evidence>
<comment type="similarity">
    <text evidence="2">Belongs to the GerABKC lipoprotein family.</text>
</comment>
<keyword evidence="3" id="KW-0309">Germination</keyword>
<dbReference type="Gene3D" id="6.20.190.10">
    <property type="entry name" value="Nutrient germinant receptor protein C, domain 1"/>
    <property type="match status" value="1"/>
</dbReference>
<dbReference type="PANTHER" id="PTHR35789:SF1">
    <property type="entry name" value="SPORE GERMINATION PROTEIN B3"/>
    <property type="match status" value="1"/>
</dbReference>
<dbReference type="RefSeq" id="WP_018707016.1">
    <property type="nucleotide sequence ID" value="NZ_BOQT01000005.1"/>
</dbReference>
<evidence type="ECO:0000259" key="8">
    <source>
        <dbReference type="Pfam" id="PF05504"/>
    </source>
</evidence>
<evidence type="ECO:0000256" key="5">
    <source>
        <dbReference type="ARBA" id="ARBA00023136"/>
    </source>
</evidence>
<evidence type="ECO:0000256" key="1">
    <source>
        <dbReference type="ARBA" id="ARBA00004635"/>
    </source>
</evidence>
<organism evidence="10 11">
    <name type="scientific">Siminovitchia fordii</name>
    <dbReference type="NCBI Taxonomy" id="254759"/>
    <lineage>
        <taxon>Bacteria</taxon>
        <taxon>Bacillati</taxon>
        <taxon>Bacillota</taxon>
        <taxon>Bacilli</taxon>
        <taxon>Bacillales</taxon>
        <taxon>Bacillaceae</taxon>
        <taxon>Siminovitchia</taxon>
    </lineage>
</organism>
<keyword evidence="4" id="KW-0732">Signal</keyword>
<dbReference type="PANTHER" id="PTHR35789">
    <property type="entry name" value="SPORE GERMINATION PROTEIN B3"/>
    <property type="match status" value="1"/>
</dbReference>
<evidence type="ECO:0000313" key="11">
    <source>
        <dbReference type="Proteomes" id="UP000680279"/>
    </source>
</evidence>
<dbReference type="NCBIfam" id="TIGR02887">
    <property type="entry name" value="spore_ger_x_C"/>
    <property type="match status" value="1"/>
</dbReference>
<dbReference type="Pfam" id="PF25198">
    <property type="entry name" value="Spore_GerAC_N"/>
    <property type="match status" value="1"/>
</dbReference>
<dbReference type="Gene3D" id="3.30.300.210">
    <property type="entry name" value="Nutrient germinant receptor protein C, domain 3"/>
    <property type="match status" value="1"/>
</dbReference>
<dbReference type="InterPro" id="IPR038501">
    <property type="entry name" value="Spore_GerAC_C_sf"/>
</dbReference>
<dbReference type="PROSITE" id="PS51257">
    <property type="entry name" value="PROKAR_LIPOPROTEIN"/>
    <property type="match status" value="1"/>
</dbReference>
<evidence type="ECO:0000256" key="7">
    <source>
        <dbReference type="ARBA" id="ARBA00023288"/>
    </source>
</evidence>
<dbReference type="InterPro" id="IPR046953">
    <property type="entry name" value="Spore_GerAC-like_C"/>
</dbReference>
<keyword evidence="7" id="KW-0449">Lipoprotein</keyword>
<keyword evidence="5" id="KW-0472">Membrane</keyword>
<evidence type="ECO:0000256" key="3">
    <source>
        <dbReference type="ARBA" id="ARBA00022544"/>
    </source>
</evidence>
<dbReference type="Pfam" id="PF05504">
    <property type="entry name" value="Spore_GerAC"/>
    <property type="match status" value="1"/>
</dbReference>
<keyword evidence="11" id="KW-1185">Reference proteome</keyword>
<dbReference type="InterPro" id="IPR008844">
    <property type="entry name" value="Spore_GerAC-like"/>
</dbReference>
<feature type="domain" description="Spore germination GerAC-like C-terminal" evidence="8">
    <location>
        <begin position="230"/>
        <end position="395"/>
    </location>
</feature>
<accession>A0ABQ4K682</accession>
<protein>
    <submittedName>
        <fullName evidence="10">Spore germination protein KC</fullName>
    </submittedName>
</protein>
<evidence type="ECO:0000256" key="6">
    <source>
        <dbReference type="ARBA" id="ARBA00023139"/>
    </source>
</evidence>
<reference evidence="10 11" key="1">
    <citation type="submission" date="2021-03" db="EMBL/GenBank/DDBJ databases">
        <title>Antimicrobial resistance genes in bacteria isolated from Japanese honey, and their potential for conferring macrolide and lincosamide resistance in the American foulbrood pathogen Paenibacillus larvae.</title>
        <authorList>
            <person name="Okamoto M."/>
            <person name="Kumagai M."/>
            <person name="Kanamori H."/>
            <person name="Takamatsu D."/>
        </authorList>
    </citation>
    <scope>NUCLEOTIDE SEQUENCE [LARGE SCALE GENOMIC DNA]</scope>
    <source>
        <strain evidence="10 11">J1TS3</strain>
    </source>
</reference>
<dbReference type="Proteomes" id="UP000680279">
    <property type="component" value="Unassembled WGS sequence"/>
</dbReference>
<sequence length="410" mass="46086">MPMKRKILVALFLFLHMLILSGCWSNKELTDLAFVIAIGFDKSEDGKIVGTFQIVNPSNVAGGLQGGTMGDASAVTVYTSTGKNVYEVTRQASSKLSRILYYSHANLLVIGEQLAKEEGLYRVLDTLDRDIQFRNTAKVVIAHETKAEDILKVTTPVDKIPANKIMKTLKFSEELWGGHVTVNIRDVLESLSLPGKETIIPVFKVRGSLKEGKNISNLQNTEPKATLSADGLAIFKEDKMIDWVDTRKARGIVWTLDKIKETNVPVDWGDKKDAITYQVLREKTKVTTDFSNGNPVISIRIQVKGNVGEVDVPINLKDLNVRNKINEKVEKRIKEQVHASLKHAQSKKADIFGFGENIYRNHPQAWDRLKKDWNEEHFPELKVKVTVDAAIVRTGLKNSPYLYQMKNNSE</sequence>
<dbReference type="EMBL" id="BOQT01000005">
    <property type="protein sequence ID" value="GIN20700.1"/>
    <property type="molecule type" value="Genomic_DNA"/>
</dbReference>
<feature type="domain" description="Spore germination protein N-terminal" evidence="9">
    <location>
        <begin position="27"/>
        <end position="204"/>
    </location>
</feature>
<proteinExistence type="inferred from homology"/>
<comment type="caution">
    <text evidence="10">The sequence shown here is derived from an EMBL/GenBank/DDBJ whole genome shotgun (WGS) entry which is preliminary data.</text>
</comment>
<evidence type="ECO:0000256" key="2">
    <source>
        <dbReference type="ARBA" id="ARBA00007886"/>
    </source>
</evidence>
<evidence type="ECO:0000313" key="10">
    <source>
        <dbReference type="EMBL" id="GIN20700.1"/>
    </source>
</evidence>
<comment type="subcellular location">
    <subcellularLocation>
        <location evidence="1">Membrane</location>
        <topology evidence="1">Lipid-anchor</topology>
    </subcellularLocation>
</comment>
<gene>
    <name evidence="10" type="primary">gerKC</name>
    <name evidence="10" type="ORF">J1TS3_18340</name>
</gene>
<name>A0ABQ4K682_9BACI</name>
<dbReference type="InterPro" id="IPR057336">
    <property type="entry name" value="GerAC_N"/>
</dbReference>
<evidence type="ECO:0000259" key="9">
    <source>
        <dbReference type="Pfam" id="PF25198"/>
    </source>
</evidence>